<protein>
    <submittedName>
        <fullName evidence="3">Uncharacterized protein</fullName>
    </submittedName>
</protein>
<organism evidence="2 3">
    <name type="scientific">Pyricularia grisea</name>
    <name type="common">Crabgrass-specific blast fungus</name>
    <name type="synonym">Magnaporthe grisea</name>
    <dbReference type="NCBI Taxonomy" id="148305"/>
    <lineage>
        <taxon>Eukaryota</taxon>
        <taxon>Fungi</taxon>
        <taxon>Dikarya</taxon>
        <taxon>Ascomycota</taxon>
        <taxon>Pezizomycotina</taxon>
        <taxon>Sordariomycetes</taxon>
        <taxon>Sordariomycetidae</taxon>
        <taxon>Magnaporthales</taxon>
        <taxon>Pyriculariaceae</taxon>
        <taxon>Pyricularia</taxon>
    </lineage>
</organism>
<accession>A0A6P8AM83</accession>
<dbReference type="Proteomes" id="UP000515153">
    <property type="component" value="Unplaced"/>
</dbReference>
<dbReference type="AlphaFoldDB" id="A0A6P8AM83"/>
<reference evidence="3" key="3">
    <citation type="submission" date="2025-08" db="UniProtKB">
        <authorList>
            <consortium name="RefSeq"/>
        </authorList>
    </citation>
    <scope>IDENTIFICATION</scope>
    <source>
        <strain evidence="3">NI907</strain>
    </source>
</reference>
<evidence type="ECO:0000313" key="2">
    <source>
        <dbReference type="Proteomes" id="UP000515153"/>
    </source>
</evidence>
<feature type="compositionally biased region" description="Polar residues" evidence="1">
    <location>
        <begin position="183"/>
        <end position="194"/>
    </location>
</feature>
<keyword evidence="2" id="KW-1185">Reference proteome</keyword>
<feature type="region of interest" description="Disordered" evidence="1">
    <location>
        <begin position="100"/>
        <end position="164"/>
    </location>
</feature>
<feature type="compositionally biased region" description="Polar residues" evidence="1">
    <location>
        <begin position="100"/>
        <end position="114"/>
    </location>
</feature>
<sequence>MSTTSAQDLLTVADLVHDLELFFYATLPAMTATASDGVEFWTAAGGPLLFLDDSDTDQNPNSSLGLASQISLRFPQRDIHAPMGNTQLQGFLRAASRPITTTSGRSIPSHQQTDTSDRKLALMNPNIRKTRKRIRTVAGSTSRSSSNSPSPERSPSPYKDGQNDDLVIPIAIVDPQTAKEQASSFRQNVITSSSGGTGLRSVL</sequence>
<name>A0A6P8AM83_PYRGI</name>
<dbReference type="GeneID" id="41967359"/>
<evidence type="ECO:0000256" key="1">
    <source>
        <dbReference type="SAM" id="MobiDB-lite"/>
    </source>
</evidence>
<proteinExistence type="predicted"/>
<gene>
    <name evidence="3" type="ORF">PgNI_12508</name>
</gene>
<dbReference type="KEGG" id="pgri:PgNI_12508"/>
<feature type="compositionally biased region" description="Low complexity" evidence="1">
    <location>
        <begin position="140"/>
        <end position="157"/>
    </location>
</feature>
<reference evidence="3" key="1">
    <citation type="journal article" date="2019" name="Mol. Biol. Evol.">
        <title>Blast fungal genomes show frequent chromosomal changes, gene gains and losses, and effector gene turnover.</title>
        <authorList>
            <person name="Gomez Luciano L.B."/>
            <person name="Jason Tsai I."/>
            <person name="Chuma I."/>
            <person name="Tosa Y."/>
            <person name="Chen Y.H."/>
            <person name="Li J.Y."/>
            <person name="Li M.Y."/>
            <person name="Jade Lu M.Y."/>
            <person name="Nakayashiki H."/>
            <person name="Li W.H."/>
        </authorList>
    </citation>
    <scope>NUCLEOTIDE SEQUENCE</scope>
    <source>
        <strain evidence="3">NI907</strain>
    </source>
</reference>
<dbReference type="RefSeq" id="XP_030976005.1">
    <property type="nucleotide sequence ID" value="XM_031132456.1"/>
</dbReference>
<feature type="region of interest" description="Disordered" evidence="1">
    <location>
        <begin position="183"/>
        <end position="203"/>
    </location>
</feature>
<reference evidence="3" key="2">
    <citation type="submission" date="2019-10" db="EMBL/GenBank/DDBJ databases">
        <authorList>
            <consortium name="NCBI Genome Project"/>
        </authorList>
    </citation>
    <scope>NUCLEOTIDE SEQUENCE</scope>
    <source>
        <strain evidence="3">NI907</strain>
    </source>
</reference>
<evidence type="ECO:0000313" key="3">
    <source>
        <dbReference type="RefSeq" id="XP_030976005.1"/>
    </source>
</evidence>